<accession>A0A1C6W3C6</accession>
<gene>
    <name evidence="2" type="ORF">GA0070608_5308</name>
</gene>
<evidence type="ECO:0000313" key="3">
    <source>
        <dbReference type="Proteomes" id="UP000199343"/>
    </source>
</evidence>
<proteinExistence type="predicted"/>
<evidence type="ECO:0000313" key="2">
    <source>
        <dbReference type="EMBL" id="SCL73031.1"/>
    </source>
</evidence>
<dbReference type="PROSITE" id="PS51318">
    <property type="entry name" value="TAT"/>
    <property type="match status" value="1"/>
</dbReference>
<dbReference type="Proteomes" id="UP000199343">
    <property type="component" value="Unassembled WGS sequence"/>
</dbReference>
<dbReference type="EMBL" id="FMIC01000002">
    <property type="protein sequence ID" value="SCL73031.1"/>
    <property type="molecule type" value="Genomic_DNA"/>
</dbReference>
<evidence type="ECO:0008006" key="4">
    <source>
        <dbReference type="Google" id="ProtNLM"/>
    </source>
</evidence>
<keyword evidence="1" id="KW-0732">Signal</keyword>
<reference evidence="2 3" key="1">
    <citation type="submission" date="2016-06" db="EMBL/GenBank/DDBJ databases">
        <authorList>
            <person name="Kjaerup R.B."/>
            <person name="Dalgaard T.S."/>
            <person name="Juul-Madsen H.R."/>
        </authorList>
    </citation>
    <scope>NUCLEOTIDE SEQUENCE [LARGE SCALE GENOMIC DNA]</scope>
    <source>
        <strain evidence="2 3">DSM 43363</strain>
    </source>
</reference>
<feature type="signal peptide" evidence="1">
    <location>
        <begin position="1"/>
        <end position="33"/>
    </location>
</feature>
<protein>
    <recommendedName>
        <fullName evidence="4">MspA protein</fullName>
    </recommendedName>
</protein>
<evidence type="ECO:0000256" key="1">
    <source>
        <dbReference type="SAM" id="SignalP"/>
    </source>
</evidence>
<dbReference type="InterPro" id="IPR006311">
    <property type="entry name" value="TAT_signal"/>
</dbReference>
<dbReference type="RefSeq" id="WP_218107587.1">
    <property type="nucleotide sequence ID" value="NZ_FMIC01000002.1"/>
</dbReference>
<name>A0A1C6W3C6_9ACTN</name>
<sequence>MTEKMSVSRRKGLVALGLTLGVTLLGAAPSASAAATASKGRSAAGPASTTYTVKIVNNSAIDDENAIVFQQQPNQPSDVHSLAWLSKMCHAGTSVAFTWSVDYNFVWGQTGTLKPGVNYDAGQIISADLDSLNTVPLSYVDDGFEFGKPVSGAPSGSLLVQEDDSVPGPDSSAQGSVGIGMSGAGTFVVSTQPNAGVEFEITPTYWLAFGSYTAGTVVSEDILTNPYQLQFPDGETSAVATFDGKNWTVQYG</sequence>
<organism evidence="2 3">
    <name type="scientific">Micromonospora peucetia</name>
    <dbReference type="NCBI Taxonomy" id="47871"/>
    <lineage>
        <taxon>Bacteria</taxon>
        <taxon>Bacillati</taxon>
        <taxon>Actinomycetota</taxon>
        <taxon>Actinomycetes</taxon>
        <taxon>Micromonosporales</taxon>
        <taxon>Micromonosporaceae</taxon>
        <taxon>Micromonospora</taxon>
    </lineage>
</organism>
<dbReference type="AlphaFoldDB" id="A0A1C6W3C6"/>
<feature type="chain" id="PRO_5008749407" description="MspA protein" evidence="1">
    <location>
        <begin position="34"/>
        <end position="252"/>
    </location>
</feature>